<evidence type="ECO:0000313" key="4">
    <source>
        <dbReference type="Proteomes" id="UP000321225"/>
    </source>
</evidence>
<gene>
    <name evidence="3" type="ORF">MAE01_09460</name>
</gene>
<sequence>MHSKARLVAVGSAVAALALAGCSAGQANDGGGDSADPIRYAVEQPDSMIPGNQFSSYVILETIFAPLTQVDEDGEVSFVAAESVESDDAQTWTITLRDGWTFHDGEPVTAQDYVDTWNYAAYGPNAWVNGPQLANVAGYADLNPAEGEPTATELAGLSVVDDRTFTVELSAPDRQYPLQLGIGQTGLYPLPSEALDDLAAWEEAPVGNGPFELTDGWSESDPIEAVAYDDYAGDAPTLDAVTFVPYLDTATAYTDALAGDIDIAAIAAGQAVQARNDFGDSVYELDAPGVDFLGFTLSDPRFSDVRVRQAISMAIDREAINDAVFGGSQVPATSLTAPSMPGDPEGVCGEYCEFDPDAAKALLEEAGGFDGEMKVHFVANWGQEDYFEAIANQLRQNLGIEAVIASPSADFAAFTDAVQNGETDGPFRARWGALYPSQQNTLTAVFTATGEGNFGAGGYSSPEVDELLRQANAADTLEDSLAGYVAAQERILQDFPTVPMFGNRYLYVTSDRIAELHTNAGAIDVPKIAVAG</sequence>
<dbReference type="InterPro" id="IPR039424">
    <property type="entry name" value="SBP_5"/>
</dbReference>
<dbReference type="Proteomes" id="UP000321225">
    <property type="component" value="Unassembled WGS sequence"/>
</dbReference>
<dbReference type="GO" id="GO:0043190">
    <property type="term" value="C:ATP-binding cassette (ABC) transporter complex"/>
    <property type="evidence" value="ECO:0007669"/>
    <property type="project" value="InterPro"/>
</dbReference>
<feature type="domain" description="Solute-binding protein family 5" evidence="2">
    <location>
        <begin position="80"/>
        <end position="452"/>
    </location>
</feature>
<dbReference type="Gene3D" id="3.10.105.10">
    <property type="entry name" value="Dipeptide-binding Protein, Domain 3"/>
    <property type="match status" value="1"/>
</dbReference>
<dbReference type="GO" id="GO:0042597">
    <property type="term" value="C:periplasmic space"/>
    <property type="evidence" value="ECO:0007669"/>
    <property type="project" value="UniProtKB-ARBA"/>
</dbReference>
<evidence type="ECO:0000256" key="1">
    <source>
        <dbReference type="SAM" id="SignalP"/>
    </source>
</evidence>
<dbReference type="PANTHER" id="PTHR30290">
    <property type="entry name" value="PERIPLASMIC BINDING COMPONENT OF ABC TRANSPORTER"/>
    <property type="match status" value="1"/>
</dbReference>
<dbReference type="EMBL" id="BJUW01000003">
    <property type="protein sequence ID" value="GEK85770.1"/>
    <property type="molecule type" value="Genomic_DNA"/>
</dbReference>
<dbReference type="GO" id="GO:0015833">
    <property type="term" value="P:peptide transport"/>
    <property type="evidence" value="ECO:0007669"/>
    <property type="project" value="TreeGrafter"/>
</dbReference>
<dbReference type="InterPro" id="IPR000914">
    <property type="entry name" value="SBP_5_dom"/>
</dbReference>
<dbReference type="PANTHER" id="PTHR30290:SF83">
    <property type="entry name" value="ABC TRANSPORTER SUBSTRATE-BINDING PROTEIN"/>
    <property type="match status" value="1"/>
</dbReference>
<dbReference type="InterPro" id="IPR030678">
    <property type="entry name" value="Peptide/Ni-bd"/>
</dbReference>
<keyword evidence="4" id="KW-1185">Reference proteome</keyword>
<dbReference type="AlphaFoldDB" id="A0A511AC79"/>
<accession>A0A511AC79</accession>
<reference evidence="3 4" key="1">
    <citation type="submission" date="2019-07" db="EMBL/GenBank/DDBJ databases">
        <title>Whole genome shotgun sequence of Microbacterium aerolatum NBRC 103071.</title>
        <authorList>
            <person name="Hosoyama A."/>
            <person name="Uohara A."/>
            <person name="Ohji S."/>
            <person name="Ichikawa N."/>
        </authorList>
    </citation>
    <scope>NUCLEOTIDE SEQUENCE [LARGE SCALE GENOMIC DNA]</scope>
    <source>
        <strain evidence="3 4">NBRC 103071</strain>
    </source>
</reference>
<dbReference type="Gene3D" id="3.40.190.10">
    <property type="entry name" value="Periplasmic binding protein-like II"/>
    <property type="match status" value="1"/>
</dbReference>
<feature type="chain" id="PRO_5021857775" evidence="1">
    <location>
        <begin position="28"/>
        <end position="532"/>
    </location>
</feature>
<dbReference type="Pfam" id="PF00496">
    <property type="entry name" value="SBP_bac_5"/>
    <property type="match status" value="1"/>
</dbReference>
<evidence type="ECO:0000259" key="2">
    <source>
        <dbReference type="Pfam" id="PF00496"/>
    </source>
</evidence>
<dbReference type="PROSITE" id="PS51257">
    <property type="entry name" value="PROKAR_LIPOPROTEIN"/>
    <property type="match status" value="1"/>
</dbReference>
<feature type="signal peptide" evidence="1">
    <location>
        <begin position="1"/>
        <end position="27"/>
    </location>
</feature>
<organism evidence="3 4">
    <name type="scientific">Microbacterium aerolatum</name>
    <dbReference type="NCBI Taxonomy" id="153731"/>
    <lineage>
        <taxon>Bacteria</taxon>
        <taxon>Bacillati</taxon>
        <taxon>Actinomycetota</taxon>
        <taxon>Actinomycetes</taxon>
        <taxon>Micrococcales</taxon>
        <taxon>Microbacteriaceae</taxon>
        <taxon>Microbacterium</taxon>
    </lineage>
</organism>
<dbReference type="OrthoDB" id="9046151at2"/>
<protein>
    <submittedName>
        <fullName evidence="3">Putative peptide ABC transporter DppA</fullName>
    </submittedName>
</protein>
<name>A0A511AC79_9MICO</name>
<evidence type="ECO:0000313" key="3">
    <source>
        <dbReference type="EMBL" id="GEK85770.1"/>
    </source>
</evidence>
<dbReference type="CDD" id="cd00995">
    <property type="entry name" value="PBP2_NikA_DppA_OppA_like"/>
    <property type="match status" value="1"/>
</dbReference>
<dbReference type="SUPFAM" id="SSF53850">
    <property type="entry name" value="Periplasmic binding protein-like II"/>
    <property type="match status" value="1"/>
</dbReference>
<dbReference type="PIRSF" id="PIRSF002741">
    <property type="entry name" value="MppA"/>
    <property type="match status" value="1"/>
</dbReference>
<proteinExistence type="predicted"/>
<dbReference type="GO" id="GO:1904680">
    <property type="term" value="F:peptide transmembrane transporter activity"/>
    <property type="evidence" value="ECO:0007669"/>
    <property type="project" value="TreeGrafter"/>
</dbReference>
<comment type="caution">
    <text evidence="3">The sequence shown here is derived from an EMBL/GenBank/DDBJ whole genome shotgun (WGS) entry which is preliminary data.</text>
</comment>
<keyword evidence="1" id="KW-0732">Signal</keyword>
<dbReference type="Gene3D" id="3.90.76.10">
    <property type="entry name" value="Dipeptide-binding Protein, Domain 1"/>
    <property type="match status" value="1"/>
</dbReference>